<protein>
    <submittedName>
        <fullName evidence="1 2">Uncharacterized protein</fullName>
    </submittedName>
</protein>
<dbReference type="EMBL" id="KB312001">
    <property type="protein sequence ID" value="ELT88076.1"/>
    <property type="molecule type" value="Genomic_DNA"/>
</dbReference>
<accession>R7T539</accession>
<proteinExistence type="predicted"/>
<reference evidence="2" key="3">
    <citation type="submission" date="2015-06" db="UniProtKB">
        <authorList>
            <consortium name="EnsemblMetazoa"/>
        </authorList>
    </citation>
    <scope>IDENTIFICATION</scope>
</reference>
<evidence type="ECO:0000313" key="2">
    <source>
        <dbReference type="EnsemblMetazoa" id="CapteP212437"/>
    </source>
</evidence>
<dbReference type="HOGENOM" id="CLU_1350055_0_0_1"/>
<dbReference type="AlphaFoldDB" id="R7T539"/>
<reference evidence="1 3" key="2">
    <citation type="journal article" date="2013" name="Nature">
        <title>Insights into bilaterian evolution from three spiralian genomes.</title>
        <authorList>
            <person name="Simakov O."/>
            <person name="Marletaz F."/>
            <person name="Cho S.J."/>
            <person name="Edsinger-Gonzales E."/>
            <person name="Havlak P."/>
            <person name="Hellsten U."/>
            <person name="Kuo D.H."/>
            <person name="Larsson T."/>
            <person name="Lv J."/>
            <person name="Arendt D."/>
            <person name="Savage R."/>
            <person name="Osoegawa K."/>
            <person name="de Jong P."/>
            <person name="Grimwood J."/>
            <person name="Chapman J.A."/>
            <person name="Shapiro H."/>
            <person name="Aerts A."/>
            <person name="Otillar R.P."/>
            <person name="Terry A.Y."/>
            <person name="Boore J.L."/>
            <person name="Grigoriev I.V."/>
            <person name="Lindberg D.R."/>
            <person name="Seaver E.C."/>
            <person name="Weisblat D.A."/>
            <person name="Putnam N.H."/>
            <person name="Rokhsar D.S."/>
        </authorList>
    </citation>
    <scope>NUCLEOTIDE SEQUENCE</scope>
    <source>
        <strain evidence="1 3">I ESC-2004</strain>
    </source>
</reference>
<evidence type="ECO:0000313" key="1">
    <source>
        <dbReference type="EMBL" id="ELT88076.1"/>
    </source>
</evidence>
<keyword evidence="3" id="KW-1185">Reference proteome</keyword>
<dbReference type="EMBL" id="AMQN01015546">
    <property type="status" value="NOT_ANNOTATED_CDS"/>
    <property type="molecule type" value="Genomic_DNA"/>
</dbReference>
<dbReference type="EnsemblMetazoa" id="CapteT212437">
    <property type="protein sequence ID" value="CapteP212437"/>
    <property type="gene ID" value="CapteG212437"/>
</dbReference>
<name>R7T539_CAPTE</name>
<evidence type="ECO:0000313" key="3">
    <source>
        <dbReference type="Proteomes" id="UP000014760"/>
    </source>
</evidence>
<gene>
    <name evidence="1" type="ORF">CAPTEDRAFT_212437</name>
</gene>
<sequence>MSYPGHRRHLTKFLGKMGEDCSWVFPIVLLFLPPGRPGVCQEVVPEGRAAEEEEEGPLGKRNSEVPAYLTDYAHLNGFINDADEEKDEEGEREARSQKPEIIDFPIHGKEKVPISPSSSPSLSHPQFTPLPHQLDEAMATINHLITLVSPAEAAEVVEDFLPKPAETVQGLRELHFDGVVDIHFYSPVQLILIENFNQGYKYN</sequence>
<reference evidence="3" key="1">
    <citation type="submission" date="2012-12" db="EMBL/GenBank/DDBJ databases">
        <authorList>
            <person name="Hellsten U."/>
            <person name="Grimwood J."/>
            <person name="Chapman J.A."/>
            <person name="Shapiro H."/>
            <person name="Aerts A."/>
            <person name="Otillar R.P."/>
            <person name="Terry A.Y."/>
            <person name="Boore J.L."/>
            <person name="Simakov O."/>
            <person name="Marletaz F."/>
            <person name="Cho S.-J."/>
            <person name="Edsinger-Gonzales E."/>
            <person name="Havlak P."/>
            <person name="Kuo D.-H."/>
            <person name="Larsson T."/>
            <person name="Lv J."/>
            <person name="Arendt D."/>
            <person name="Savage R."/>
            <person name="Osoegawa K."/>
            <person name="de Jong P."/>
            <person name="Lindberg D.R."/>
            <person name="Seaver E.C."/>
            <person name="Weisblat D.A."/>
            <person name="Putnam N.H."/>
            <person name="Grigoriev I.V."/>
            <person name="Rokhsar D.S."/>
        </authorList>
    </citation>
    <scope>NUCLEOTIDE SEQUENCE</scope>
    <source>
        <strain evidence="3">I ESC-2004</strain>
    </source>
</reference>
<dbReference type="Proteomes" id="UP000014760">
    <property type="component" value="Unassembled WGS sequence"/>
</dbReference>
<organism evidence="1">
    <name type="scientific">Capitella teleta</name>
    <name type="common">Polychaete worm</name>
    <dbReference type="NCBI Taxonomy" id="283909"/>
    <lineage>
        <taxon>Eukaryota</taxon>
        <taxon>Metazoa</taxon>
        <taxon>Spiralia</taxon>
        <taxon>Lophotrochozoa</taxon>
        <taxon>Annelida</taxon>
        <taxon>Polychaeta</taxon>
        <taxon>Sedentaria</taxon>
        <taxon>Scolecida</taxon>
        <taxon>Capitellidae</taxon>
        <taxon>Capitella</taxon>
    </lineage>
</organism>